<dbReference type="Gene3D" id="3.40.50.10950">
    <property type="match status" value="1"/>
</dbReference>
<accession>A0A5A9XQZ9</accession>
<dbReference type="OrthoDB" id="9805787at2"/>
<feature type="domain" description="Phosphate acetyl/butaryl transferase" evidence="9">
    <location>
        <begin position="3"/>
        <end position="328"/>
    </location>
</feature>
<evidence type="ECO:0000256" key="2">
    <source>
        <dbReference type="ARBA" id="ARBA00004989"/>
    </source>
</evidence>
<dbReference type="EC" id="2.3.1.8" evidence="4"/>
<evidence type="ECO:0000256" key="7">
    <source>
        <dbReference type="ARBA" id="ARBA00023315"/>
    </source>
</evidence>
<evidence type="ECO:0000313" key="11">
    <source>
        <dbReference type="Proteomes" id="UP000324298"/>
    </source>
</evidence>
<evidence type="ECO:0000256" key="1">
    <source>
        <dbReference type="ARBA" id="ARBA00000705"/>
    </source>
</evidence>
<keyword evidence="7 10" id="KW-0012">Acyltransferase</keyword>
<evidence type="ECO:0000256" key="3">
    <source>
        <dbReference type="ARBA" id="ARBA00005656"/>
    </source>
</evidence>
<dbReference type="RefSeq" id="WP_149306209.1">
    <property type="nucleotide sequence ID" value="NZ_SRSD01000002.1"/>
</dbReference>
<evidence type="ECO:0000313" key="10">
    <source>
        <dbReference type="EMBL" id="KAA0894051.1"/>
    </source>
</evidence>
<evidence type="ECO:0000259" key="9">
    <source>
        <dbReference type="Pfam" id="PF01515"/>
    </source>
</evidence>
<dbReference type="EMBL" id="SRSD01000002">
    <property type="protein sequence ID" value="KAA0894051.1"/>
    <property type="molecule type" value="Genomic_DNA"/>
</dbReference>
<dbReference type="PANTHER" id="PTHR43356">
    <property type="entry name" value="PHOSPHATE ACETYLTRANSFERASE"/>
    <property type="match status" value="1"/>
</dbReference>
<dbReference type="InterPro" id="IPR050500">
    <property type="entry name" value="Phos_Acetyltrans/Butyryltrans"/>
</dbReference>
<comment type="pathway">
    <text evidence="2">Metabolic intermediate biosynthesis; acetyl-CoA biosynthesis; acetyl-CoA from acetate: step 2/2.</text>
</comment>
<name>A0A5A9XQZ9_9BACT</name>
<dbReference type="Proteomes" id="UP000324298">
    <property type="component" value="Unassembled WGS sequence"/>
</dbReference>
<reference evidence="10 11" key="1">
    <citation type="submission" date="2019-04" db="EMBL/GenBank/DDBJ databases">
        <title>Geobacter ruber sp. nov., ferric-reducing bacteria isolated from paddy soil.</title>
        <authorList>
            <person name="Xu Z."/>
            <person name="Masuda Y."/>
            <person name="Itoh H."/>
            <person name="Senoo K."/>
        </authorList>
    </citation>
    <scope>NUCLEOTIDE SEQUENCE [LARGE SCALE GENOMIC DNA]</scope>
    <source>
        <strain evidence="10 11">Red88</strain>
    </source>
</reference>
<proteinExistence type="inferred from homology"/>
<protein>
    <recommendedName>
        <fullName evidence="5">Phosphate acetyltransferase</fullName>
        <ecNumber evidence="4">2.3.1.8</ecNumber>
    </recommendedName>
    <alternativeName>
        <fullName evidence="8">Phosphotransacetylase</fullName>
    </alternativeName>
</protein>
<dbReference type="InterPro" id="IPR042112">
    <property type="entry name" value="P_AcTrfase_dom2"/>
</dbReference>
<keyword evidence="11" id="KW-1185">Reference proteome</keyword>
<dbReference type="NCBIfam" id="NF007233">
    <property type="entry name" value="PRK09653.1"/>
    <property type="match status" value="1"/>
</dbReference>
<evidence type="ECO:0000256" key="6">
    <source>
        <dbReference type="ARBA" id="ARBA00022679"/>
    </source>
</evidence>
<dbReference type="PANTHER" id="PTHR43356:SF3">
    <property type="entry name" value="PHOSPHATE ACETYLTRANSFERASE"/>
    <property type="match status" value="1"/>
</dbReference>
<comment type="caution">
    <text evidence="10">The sequence shown here is derived from an EMBL/GenBank/DDBJ whole genome shotgun (WGS) entry which is preliminary data.</text>
</comment>
<dbReference type="NCBIfam" id="TIGR00651">
    <property type="entry name" value="pta"/>
    <property type="match status" value="1"/>
</dbReference>
<organism evidence="10 11">
    <name type="scientific">Oryzomonas rubra</name>
    <dbReference type="NCBI Taxonomy" id="2509454"/>
    <lineage>
        <taxon>Bacteria</taxon>
        <taxon>Pseudomonadati</taxon>
        <taxon>Thermodesulfobacteriota</taxon>
        <taxon>Desulfuromonadia</taxon>
        <taxon>Geobacterales</taxon>
        <taxon>Geobacteraceae</taxon>
        <taxon>Oryzomonas</taxon>
    </lineage>
</organism>
<evidence type="ECO:0000256" key="8">
    <source>
        <dbReference type="ARBA" id="ARBA00031108"/>
    </source>
</evidence>
<dbReference type="SUPFAM" id="SSF53659">
    <property type="entry name" value="Isocitrate/Isopropylmalate dehydrogenase-like"/>
    <property type="match status" value="1"/>
</dbReference>
<dbReference type="InterPro" id="IPR042113">
    <property type="entry name" value="P_AcTrfase_dom1"/>
</dbReference>
<comment type="similarity">
    <text evidence="3">Belongs to the phosphate acetyltransferase and butyryltransferase family.</text>
</comment>
<dbReference type="Gene3D" id="3.40.50.10750">
    <property type="entry name" value="Isocitrate/Isopropylmalate dehydrogenase-like"/>
    <property type="match status" value="1"/>
</dbReference>
<keyword evidence="6 10" id="KW-0808">Transferase</keyword>
<dbReference type="InterPro" id="IPR012147">
    <property type="entry name" value="P_Ac_Bu_trans"/>
</dbReference>
<sequence>MHLVDQIKDKARKNLQTVVLPESYDERMLFAAEKVTREGLARIVILGDPARILADAAAKGVDLTGVELLNPAASPKLEQYVADFVELRKAKGMTPEEARALLTAPDNLYYAGMMVRNGDAGGEVAGATGTTGNVLKAAFQTVGPAKGIKTVSSFFLMITKSENFGENGIILFADCAVNPNPDAQALAEIAVATAGNCKAFLDVDARVALLSFSTKGSATHPDCDKVTKALEIARQLKPDMQIDGELQADAALLPKVGEKKAPGSAVAGKANVLVFPDLDAGNIAYKLVERVAGAEAVGPIIQGLAKPVNDLSRGCSVDDIVNVAAITAVQAAQG</sequence>
<dbReference type="InterPro" id="IPR002505">
    <property type="entry name" value="PTA_PTB"/>
</dbReference>
<evidence type="ECO:0000256" key="4">
    <source>
        <dbReference type="ARBA" id="ARBA00012707"/>
    </source>
</evidence>
<dbReference type="AlphaFoldDB" id="A0A5A9XQZ9"/>
<dbReference type="Pfam" id="PF01515">
    <property type="entry name" value="PTA_PTB"/>
    <property type="match status" value="1"/>
</dbReference>
<dbReference type="GO" id="GO:0008959">
    <property type="term" value="F:phosphate acetyltransferase activity"/>
    <property type="evidence" value="ECO:0007669"/>
    <property type="project" value="UniProtKB-EC"/>
</dbReference>
<evidence type="ECO:0000256" key="5">
    <source>
        <dbReference type="ARBA" id="ARBA00021528"/>
    </source>
</evidence>
<comment type="catalytic activity">
    <reaction evidence="1">
        <text>acetyl-CoA + phosphate = acetyl phosphate + CoA</text>
        <dbReference type="Rhea" id="RHEA:19521"/>
        <dbReference type="ChEBI" id="CHEBI:22191"/>
        <dbReference type="ChEBI" id="CHEBI:43474"/>
        <dbReference type="ChEBI" id="CHEBI:57287"/>
        <dbReference type="ChEBI" id="CHEBI:57288"/>
        <dbReference type="EC" id="2.3.1.8"/>
    </reaction>
</comment>
<dbReference type="PIRSF" id="PIRSF000428">
    <property type="entry name" value="P_Ac_trans"/>
    <property type="match status" value="1"/>
</dbReference>
<gene>
    <name evidence="10" type="primary">pta</name>
    <name evidence="10" type="ORF">ET418_03535</name>
</gene>
<dbReference type="InterPro" id="IPR004614">
    <property type="entry name" value="P_AcTrfase"/>
</dbReference>